<feature type="disulfide bond" evidence="7">
    <location>
        <begin position="364"/>
        <end position="411"/>
    </location>
</feature>
<dbReference type="InterPro" id="IPR021109">
    <property type="entry name" value="Peptidase_aspartic_dom_sf"/>
</dbReference>
<dbReference type="HOGENOM" id="CLU_013253_9_3_1"/>
<dbReference type="InterPro" id="IPR033876">
    <property type="entry name" value="SAP-like"/>
</dbReference>
<evidence type="ECO:0000256" key="6">
    <source>
        <dbReference type="PIRSR" id="PIRSR601461-1"/>
    </source>
</evidence>
<reference evidence="12" key="2">
    <citation type="submission" date="2013-04" db="EMBL/GenBank/DDBJ databases">
        <title>Genomic mechanisms accounting for the adaptation to parasitism in nematode-trapping fungi.</title>
        <authorList>
            <person name="Ahren D.G."/>
        </authorList>
    </citation>
    <scope>NUCLEOTIDE SEQUENCE [LARGE SCALE GENOMIC DNA]</scope>
    <source>
        <strain evidence="12">CBS 200.50</strain>
    </source>
</reference>
<dbReference type="PROSITE" id="PS51767">
    <property type="entry name" value="PEPTIDASE_A1"/>
    <property type="match status" value="1"/>
</dbReference>
<dbReference type="PANTHER" id="PTHR47966">
    <property type="entry name" value="BETA-SITE APP-CLEAVING ENZYME, ISOFORM A-RELATED"/>
    <property type="match status" value="1"/>
</dbReference>
<dbReference type="GO" id="GO:0006508">
    <property type="term" value="P:proteolysis"/>
    <property type="evidence" value="ECO:0007669"/>
    <property type="project" value="UniProtKB-KW"/>
</dbReference>
<dbReference type="AlphaFoldDB" id="S7ZWW6"/>
<feature type="chain" id="PRO_5004560065" description="Peptidase A1 domain-containing protein" evidence="9">
    <location>
        <begin position="30"/>
        <end position="525"/>
    </location>
</feature>
<dbReference type="SUPFAM" id="SSF50630">
    <property type="entry name" value="Acid proteases"/>
    <property type="match status" value="1"/>
</dbReference>
<feature type="domain" description="Peptidase A1" evidence="10">
    <location>
        <begin position="105"/>
        <end position="447"/>
    </location>
</feature>
<keyword evidence="12" id="KW-1185">Reference proteome</keyword>
<keyword evidence="7" id="KW-1015">Disulfide bond</keyword>
<name>S7ZWW6_DACHA</name>
<evidence type="ECO:0000256" key="3">
    <source>
        <dbReference type="ARBA" id="ARBA00022729"/>
    </source>
</evidence>
<comment type="caution">
    <text evidence="11">The sequence shown here is derived from an EMBL/GenBank/DDBJ whole genome shotgun (WGS) entry which is preliminary data.</text>
</comment>
<keyword evidence="2 8" id="KW-0645">Protease</keyword>
<accession>S7ZWW6</accession>
<evidence type="ECO:0000259" key="10">
    <source>
        <dbReference type="PROSITE" id="PS51767"/>
    </source>
</evidence>
<dbReference type="PANTHER" id="PTHR47966:SF65">
    <property type="entry name" value="ASPARTIC-TYPE ENDOPEPTIDASE"/>
    <property type="match status" value="1"/>
</dbReference>
<evidence type="ECO:0000256" key="7">
    <source>
        <dbReference type="PIRSR" id="PIRSR601461-2"/>
    </source>
</evidence>
<evidence type="ECO:0000256" key="5">
    <source>
        <dbReference type="ARBA" id="ARBA00022801"/>
    </source>
</evidence>
<dbReference type="InterPro" id="IPR001461">
    <property type="entry name" value="Aspartic_peptidase_A1"/>
</dbReference>
<sequence>MTGRAAATVVARLAALVAILALFCNVVLAAAPTPKILSVPFQKHGPLTRGRLNGHQNRIRRDGETRNHATGVRGEPETQRLQLRDDSELNDDIVHQLLQNKGVLYLANVTVGTPPQHMQLQIDTASSDIWVLSKAFSACYNPSDFDLWSSGCHYGSFDPGASTTFKMLGEDRFSIIYADGTGAEGDYAEDIFSVGGATVDGMQIGVAKTANLSYGIMGVGFQADQASVSPGGMGQYPNLLSEMVAAGLINSNAFSLWLDDLNSDTGSMIFGGIDTARFMGNLTSIPIEKAPGQAEPLAFAIPLTSVAFSNGNSHYNFTSKYLPATVILDSGSSLTFLPHSIAWSIANQTGAKISHDLGLFIVDCDYPTSNSYVKYTFSYVLNIRVPLSELILPLTKYSGGIVRNMDGSDICVLGIVASPNDINLFGDTFLRSAYVVYDLDNQRIAMAQTDFDPTGQNILEIGTGPDSVPFVGVKAMTIMATATIDITSAKQTGTKSIASSSLPSDLWKSFIFVFLIIPILLEEFL</sequence>
<dbReference type="CDD" id="cd05474">
    <property type="entry name" value="SAP_like"/>
    <property type="match status" value="1"/>
</dbReference>
<dbReference type="EMBL" id="AQGS01001233">
    <property type="protein sequence ID" value="EPS35240.1"/>
    <property type="molecule type" value="Genomic_DNA"/>
</dbReference>
<evidence type="ECO:0000256" key="4">
    <source>
        <dbReference type="ARBA" id="ARBA00022750"/>
    </source>
</evidence>
<dbReference type="Pfam" id="PF00026">
    <property type="entry name" value="Asp"/>
    <property type="match status" value="1"/>
</dbReference>
<evidence type="ECO:0000313" key="11">
    <source>
        <dbReference type="EMBL" id="EPS35240.1"/>
    </source>
</evidence>
<dbReference type="GO" id="GO:0004190">
    <property type="term" value="F:aspartic-type endopeptidase activity"/>
    <property type="evidence" value="ECO:0007669"/>
    <property type="project" value="UniProtKB-KW"/>
</dbReference>
<feature type="active site" evidence="6">
    <location>
        <position position="329"/>
    </location>
</feature>
<keyword evidence="4 8" id="KW-0064">Aspartyl protease</keyword>
<evidence type="ECO:0000256" key="1">
    <source>
        <dbReference type="ARBA" id="ARBA00007447"/>
    </source>
</evidence>
<dbReference type="OrthoDB" id="771136at2759"/>
<feature type="signal peptide" evidence="9">
    <location>
        <begin position="1"/>
        <end position="29"/>
    </location>
</feature>
<keyword evidence="3 9" id="KW-0732">Signal</keyword>
<evidence type="ECO:0000256" key="2">
    <source>
        <dbReference type="ARBA" id="ARBA00022670"/>
    </source>
</evidence>
<evidence type="ECO:0000313" key="12">
    <source>
        <dbReference type="Proteomes" id="UP000015100"/>
    </source>
</evidence>
<evidence type="ECO:0000256" key="8">
    <source>
        <dbReference type="RuleBase" id="RU000454"/>
    </source>
</evidence>
<gene>
    <name evidence="11" type="ORF">H072_11415</name>
</gene>
<dbReference type="eggNOG" id="KOG1339">
    <property type="taxonomic scope" value="Eukaryota"/>
</dbReference>
<organism evidence="11 12">
    <name type="scientific">Dactylellina haptotyla (strain CBS 200.50)</name>
    <name type="common">Nematode-trapping fungus</name>
    <name type="synonym">Monacrosporium haptotylum</name>
    <dbReference type="NCBI Taxonomy" id="1284197"/>
    <lineage>
        <taxon>Eukaryota</taxon>
        <taxon>Fungi</taxon>
        <taxon>Dikarya</taxon>
        <taxon>Ascomycota</taxon>
        <taxon>Pezizomycotina</taxon>
        <taxon>Orbiliomycetes</taxon>
        <taxon>Orbiliales</taxon>
        <taxon>Orbiliaceae</taxon>
        <taxon>Dactylellina</taxon>
    </lineage>
</organism>
<dbReference type="PROSITE" id="PS00141">
    <property type="entry name" value="ASP_PROTEASE"/>
    <property type="match status" value="1"/>
</dbReference>
<evidence type="ECO:0000256" key="9">
    <source>
        <dbReference type="SAM" id="SignalP"/>
    </source>
</evidence>
<dbReference type="Proteomes" id="UP000015100">
    <property type="component" value="Unassembled WGS sequence"/>
</dbReference>
<dbReference type="OMA" id="NDEFAIM"/>
<feature type="active site" evidence="6">
    <location>
        <position position="123"/>
    </location>
</feature>
<protein>
    <recommendedName>
        <fullName evidence="10">Peptidase A1 domain-containing protein</fullName>
    </recommendedName>
</protein>
<proteinExistence type="inferred from homology"/>
<dbReference type="InterPro" id="IPR033121">
    <property type="entry name" value="PEPTIDASE_A1"/>
</dbReference>
<dbReference type="InterPro" id="IPR001969">
    <property type="entry name" value="Aspartic_peptidase_AS"/>
</dbReference>
<dbReference type="PRINTS" id="PR00792">
    <property type="entry name" value="PEPSIN"/>
</dbReference>
<reference evidence="11 12" key="1">
    <citation type="journal article" date="2013" name="PLoS Genet.">
        <title>Genomic mechanisms accounting for the adaptation to parasitism in nematode-trapping fungi.</title>
        <authorList>
            <person name="Meerupati T."/>
            <person name="Andersson K.M."/>
            <person name="Friman E."/>
            <person name="Kumar D."/>
            <person name="Tunlid A."/>
            <person name="Ahren D."/>
        </authorList>
    </citation>
    <scope>NUCLEOTIDE SEQUENCE [LARGE SCALE GENOMIC DNA]</scope>
    <source>
        <strain evidence="11 12">CBS 200.50</strain>
    </source>
</reference>
<comment type="similarity">
    <text evidence="1 8">Belongs to the peptidase A1 family.</text>
</comment>
<dbReference type="STRING" id="1284197.S7ZWW6"/>
<keyword evidence="5 8" id="KW-0378">Hydrolase</keyword>
<dbReference type="Gene3D" id="2.40.70.10">
    <property type="entry name" value="Acid Proteases"/>
    <property type="match status" value="2"/>
</dbReference>